<evidence type="ECO:0000256" key="6">
    <source>
        <dbReference type="SAM" id="Phobius"/>
    </source>
</evidence>
<name>A0A916NM01_9BACL</name>
<evidence type="ECO:0000259" key="7">
    <source>
        <dbReference type="Pfam" id="PF12698"/>
    </source>
</evidence>
<feature type="transmembrane region" description="Helical" evidence="6">
    <location>
        <begin position="20"/>
        <end position="39"/>
    </location>
</feature>
<feature type="transmembrane region" description="Helical" evidence="6">
    <location>
        <begin position="349"/>
        <end position="369"/>
    </location>
</feature>
<comment type="caution">
    <text evidence="8">The sequence shown here is derived from an EMBL/GenBank/DDBJ whole genome shotgun (WGS) entry which is preliminary data.</text>
</comment>
<dbReference type="GO" id="GO:0005886">
    <property type="term" value="C:plasma membrane"/>
    <property type="evidence" value="ECO:0007669"/>
    <property type="project" value="UniProtKB-SubCell"/>
</dbReference>
<evidence type="ECO:0000313" key="8">
    <source>
        <dbReference type="EMBL" id="CAG7651520.1"/>
    </source>
</evidence>
<dbReference type="PANTHER" id="PTHR30294">
    <property type="entry name" value="MEMBRANE COMPONENT OF ABC TRANSPORTER YHHJ-RELATED"/>
    <property type="match status" value="1"/>
</dbReference>
<comment type="subcellular location">
    <subcellularLocation>
        <location evidence="1">Cell membrane</location>
        <topology evidence="1">Multi-pass membrane protein</topology>
    </subcellularLocation>
</comment>
<dbReference type="RefSeq" id="WP_218095990.1">
    <property type="nucleotide sequence ID" value="NZ_CAJVAS010000061.1"/>
</dbReference>
<feature type="transmembrane region" description="Helical" evidence="6">
    <location>
        <begin position="292"/>
        <end position="311"/>
    </location>
</feature>
<dbReference type="EMBL" id="CAJVAS010000061">
    <property type="protein sequence ID" value="CAG7651520.1"/>
    <property type="molecule type" value="Genomic_DNA"/>
</dbReference>
<keyword evidence="2" id="KW-1003">Cell membrane</keyword>
<feature type="transmembrane region" description="Helical" evidence="6">
    <location>
        <begin position="261"/>
        <end position="285"/>
    </location>
</feature>
<dbReference type="PANTHER" id="PTHR30294:SF38">
    <property type="entry name" value="TRANSPORT PERMEASE PROTEIN"/>
    <property type="match status" value="1"/>
</dbReference>
<dbReference type="InterPro" id="IPR051449">
    <property type="entry name" value="ABC-2_transporter_component"/>
</dbReference>
<protein>
    <submittedName>
        <fullName evidence="8">Linearmycin resistance permease protein LnrN</fullName>
    </submittedName>
</protein>
<evidence type="ECO:0000256" key="1">
    <source>
        <dbReference type="ARBA" id="ARBA00004651"/>
    </source>
</evidence>
<keyword evidence="4 6" id="KW-1133">Transmembrane helix</keyword>
<proteinExistence type="predicted"/>
<accession>A0A916NM01</accession>
<dbReference type="InterPro" id="IPR013525">
    <property type="entry name" value="ABC2_TM"/>
</dbReference>
<evidence type="ECO:0000256" key="3">
    <source>
        <dbReference type="ARBA" id="ARBA00022692"/>
    </source>
</evidence>
<dbReference type="GO" id="GO:0140359">
    <property type="term" value="F:ABC-type transporter activity"/>
    <property type="evidence" value="ECO:0007669"/>
    <property type="project" value="InterPro"/>
</dbReference>
<dbReference type="Pfam" id="PF12698">
    <property type="entry name" value="ABC2_membrane_3"/>
    <property type="match status" value="1"/>
</dbReference>
<feature type="transmembrane region" description="Helical" evidence="6">
    <location>
        <begin position="185"/>
        <end position="206"/>
    </location>
</feature>
<dbReference type="Proteomes" id="UP000693672">
    <property type="component" value="Unassembled WGS sequence"/>
</dbReference>
<keyword evidence="3 6" id="KW-0812">Transmembrane</keyword>
<sequence length="380" mass="40986">MRAIIIKELKLIRKDKKSFFFLLLMPILFIVMFSSVFGGSHTDGAITLRAIDQDGTAASQAFLARTGKIMDLKQAGAAELDAQIDKIKQGQFSAMLVIPKGFEAAMKEGRQADVKLYQDPAAQVELAPIHAILNSISGQYREQKLTNALIGLGQSKTQAESTLASPIQVENVSTASDHFNYIDQVVPGMTVMFVFYIMITMSRRFFDEKKSGLLSRIRSTNIKPLHYLIGMWVPFVLTVIAQCVILFAFGHFAYQLNLGDVSALAMIVLGVSIAGTGIGLGLSFIVPGEGAAMVITQCISMGGALVGGLWAPSYTLPAVVQKIGHFTPQYWAQHSLIDIIAHGAHIGNVLGAVLILLAFGLAGLAVALFRLPSFLRSAAN</sequence>
<evidence type="ECO:0000313" key="9">
    <source>
        <dbReference type="Proteomes" id="UP000693672"/>
    </source>
</evidence>
<evidence type="ECO:0000256" key="2">
    <source>
        <dbReference type="ARBA" id="ARBA00022475"/>
    </source>
</evidence>
<organism evidence="8 9">
    <name type="scientific">Paenibacillus solanacearum</name>
    <dbReference type="NCBI Taxonomy" id="2048548"/>
    <lineage>
        <taxon>Bacteria</taxon>
        <taxon>Bacillati</taxon>
        <taxon>Bacillota</taxon>
        <taxon>Bacilli</taxon>
        <taxon>Bacillales</taxon>
        <taxon>Paenibacillaceae</taxon>
        <taxon>Paenibacillus</taxon>
    </lineage>
</organism>
<keyword evidence="9" id="KW-1185">Reference proteome</keyword>
<gene>
    <name evidence="8" type="primary">lnrN</name>
    <name evidence="8" type="ORF">PAESOLCIP111_06333</name>
</gene>
<feature type="transmembrane region" description="Helical" evidence="6">
    <location>
        <begin position="227"/>
        <end position="249"/>
    </location>
</feature>
<dbReference type="AlphaFoldDB" id="A0A916NM01"/>
<reference evidence="8" key="1">
    <citation type="submission" date="2021-06" db="EMBL/GenBank/DDBJ databases">
        <authorList>
            <person name="Criscuolo A."/>
        </authorList>
    </citation>
    <scope>NUCLEOTIDE SEQUENCE</scope>
    <source>
        <strain evidence="8">CIP111600</strain>
    </source>
</reference>
<evidence type="ECO:0000256" key="5">
    <source>
        <dbReference type="ARBA" id="ARBA00023136"/>
    </source>
</evidence>
<feature type="domain" description="ABC-2 type transporter transmembrane" evidence="7">
    <location>
        <begin position="17"/>
        <end position="368"/>
    </location>
</feature>
<keyword evidence="5 6" id="KW-0472">Membrane</keyword>
<evidence type="ECO:0000256" key="4">
    <source>
        <dbReference type="ARBA" id="ARBA00022989"/>
    </source>
</evidence>